<dbReference type="InterPro" id="IPR029044">
    <property type="entry name" value="Nucleotide-diphossugar_trans"/>
</dbReference>
<name>A0A507EMM3_9FUNG</name>
<proteinExistence type="inferred from homology"/>
<dbReference type="InterPro" id="IPR007577">
    <property type="entry name" value="GlycoTrfase_DXD_sugar-bd_CS"/>
</dbReference>
<dbReference type="PANTHER" id="PTHR12042:SF21">
    <property type="entry name" value="ALPHA1,4-GALACTOSYLTRANSFERASE 1-RELATED"/>
    <property type="match status" value="1"/>
</dbReference>
<keyword evidence="2" id="KW-1133">Transmembrane helix</keyword>
<dbReference type="SUPFAM" id="SSF53448">
    <property type="entry name" value="Nucleotide-diphospho-sugar transferases"/>
    <property type="match status" value="1"/>
</dbReference>
<dbReference type="Pfam" id="PF04488">
    <property type="entry name" value="Gly_transf_sug"/>
    <property type="match status" value="1"/>
</dbReference>
<comment type="similarity">
    <text evidence="1">Belongs to the glycosyltransferase 32 family.</text>
</comment>
<dbReference type="PANTHER" id="PTHR12042">
    <property type="entry name" value="LACTOSYLCERAMIDE 4-ALPHA-GALACTOSYLTRANSFERASE ALPHA- 1,4-GALACTOSYLTRANSFERASE"/>
    <property type="match status" value="1"/>
</dbReference>
<accession>A0A507EMM3</accession>
<dbReference type="InterPro" id="IPR051981">
    <property type="entry name" value="Glycosyltransf_32"/>
</dbReference>
<evidence type="ECO:0000256" key="2">
    <source>
        <dbReference type="SAM" id="Phobius"/>
    </source>
</evidence>
<dbReference type="GO" id="GO:0016020">
    <property type="term" value="C:membrane"/>
    <property type="evidence" value="ECO:0007669"/>
    <property type="project" value="GOC"/>
</dbReference>
<organism evidence="3 4">
    <name type="scientific">Chytriomyces confervae</name>
    <dbReference type="NCBI Taxonomy" id="246404"/>
    <lineage>
        <taxon>Eukaryota</taxon>
        <taxon>Fungi</taxon>
        <taxon>Fungi incertae sedis</taxon>
        <taxon>Chytridiomycota</taxon>
        <taxon>Chytridiomycota incertae sedis</taxon>
        <taxon>Chytridiomycetes</taxon>
        <taxon>Chytridiales</taxon>
        <taxon>Chytriomycetaceae</taxon>
        <taxon>Chytriomyces</taxon>
    </lineage>
</organism>
<dbReference type="Proteomes" id="UP000320333">
    <property type="component" value="Unassembled WGS sequence"/>
</dbReference>
<protein>
    <recommendedName>
        <fullName evidence="5">Alpha 1,4-glycosyltransferase domain-containing protein</fullName>
    </recommendedName>
</protein>
<dbReference type="GO" id="GO:0006688">
    <property type="term" value="P:glycosphingolipid biosynthetic process"/>
    <property type="evidence" value="ECO:0007669"/>
    <property type="project" value="TreeGrafter"/>
</dbReference>
<sequence>MAPALKTQQYLTALVAVAVSTVVIVCLGFQVYNSDGLLRDYSDGSLFADPIAIHEPTSEYISNSSTLLSSTHANDTLWNSFENLEPGCRYFLDRSRKPGTLFIPPPPTTAASQTTTTTSKSSVPNKIMFLHYNEKIESPKLLCSVESAIRQNPNHAVTVYVQNPEKFNATGAKAWIDTLNSKQLRIQPLDWFSAMADTPLEPWFTSETFKKSTWVDQNLGNAFRLGMLWKTGGVYMDMDIVSVNPVGSMGRAVGWQTKKLLNNGFLSMQKRDRVLWRIMNEFVNRFRGYKW</sequence>
<dbReference type="EMBL" id="QEAP01000511">
    <property type="protein sequence ID" value="TPX65072.1"/>
    <property type="molecule type" value="Genomic_DNA"/>
</dbReference>
<evidence type="ECO:0008006" key="5">
    <source>
        <dbReference type="Google" id="ProtNLM"/>
    </source>
</evidence>
<evidence type="ECO:0000313" key="3">
    <source>
        <dbReference type="EMBL" id="TPX65072.1"/>
    </source>
</evidence>
<reference evidence="3 4" key="1">
    <citation type="journal article" date="2019" name="Sci. Rep.">
        <title>Comparative genomics of chytrid fungi reveal insights into the obligate biotrophic and pathogenic lifestyle of Synchytrium endobioticum.</title>
        <authorList>
            <person name="van de Vossenberg B.T.L.H."/>
            <person name="Warris S."/>
            <person name="Nguyen H.D.T."/>
            <person name="van Gent-Pelzer M.P.E."/>
            <person name="Joly D.L."/>
            <person name="van de Geest H.C."/>
            <person name="Bonants P.J.M."/>
            <person name="Smith D.S."/>
            <person name="Levesque C.A."/>
            <person name="van der Lee T.A.J."/>
        </authorList>
    </citation>
    <scope>NUCLEOTIDE SEQUENCE [LARGE SCALE GENOMIC DNA]</scope>
    <source>
        <strain evidence="3 4">CBS 675.73</strain>
    </source>
</reference>
<keyword evidence="2" id="KW-0812">Transmembrane</keyword>
<dbReference type="GO" id="GO:0016758">
    <property type="term" value="F:hexosyltransferase activity"/>
    <property type="evidence" value="ECO:0007669"/>
    <property type="project" value="TreeGrafter"/>
</dbReference>
<dbReference type="STRING" id="246404.A0A507EMM3"/>
<feature type="transmembrane region" description="Helical" evidence="2">
    <location>
        <begin position="12"/>
        <end position="32"/>
    </location>
</feature>
<evidence type="ECO:0000313" key="4">
    <source>
        <dbReference type="Proteomes" id="UP000320333"/>
    </source>
</evidence>
<dbReference type="Gene3D" id="3.90.550.20">
    <property type="match status" value="1"/>
</dbReference>
<comment type="caution">
    <text evidence="3">The sequence shown here is derived from an EMBL/GenBank/DDBJ whole genome shotgun (WGS) entry which is preliminary data.</text>
</comment>
<dbReference type="AlphaFoldDB" id="A0A507EMM3"/>
<keyword evidence="2" id="KW-0472">Membrane</keyword>
<dbReference type="OrthoDB" id="409543at2759"/>
<gene>
    <name evidence="3" type="ORF">CcCBS67573_g08243</name>
</gene>
<evidence type="ECO:0000256" key="1">
    <source>
        <dbReference type="ARBA" id="ARBA00009003"/>
    </source>
</evidence>
<keyword evidence="4" id="KW-1185">Reference proteome</keyword>